<reference evidence="4" key="1">
    <citation type="submission" date="2022-11" db="UniProtKB">
        <authorList>
            <consortium name="WormBaseParasite"/>
        </authorList>
    </citation>
    <scope>IDENTIFICATION</scope>
</reference>
<evidence type="ECO:0000256" key="1">
    <source>
        <dbReference type="SAM" id="MobiDB-lite"/>
    </source>
</evidence>
<accession>A0A915KI83</accession>
<evidence type="ECO:0000313" key="4">
    <source>
        <dbReference type="WBParaSite" id="nRc.2.0.1.t38110-RA"/>
    </source>
</evidence>
<dbReference type="SMART" id="SM00454">
    <property type="entry name" value="SAM"/>
    <property type="match status" value="1"/>
</dbReference>
<feature type="domain" description="SAM" evidence="2">
    <location>
        <begin position="344"/>
        <end position="407"/>
    </location>
</feature>
<dbReference type="Proteomes" id="UP000887565">
    <property type="component" value="Unplaced"/>
</dbReference>
<dbReference type="InterPro" id="IPR001660">
    <property type="entry name" value="SAM"/>
</dbReference>
<dbReference type="GO" id="GO:0045211">
    <property type="term" value="C:postsynaptic membrane"/>
    <property type="evidence" value="ECO:0007669"/>
    <property type="project" value="TreeGrafter"/>
</dbReference>
<dbReference type="InterPro" id="IPR013761">
    <property type="entry name" value="SAM/pointed_sf"/>
</dbReference>
<dbReference type="GO" id="GO:0043197">
    <property type="term" value="C:dendritic spine"/>
    <property type="evidence" value="ECO:0007669"/>
    <property type="project" value="TreeGrafter"/>
</dbReference>
<feature type="compositionally biased region" description="Low complexity" evidence="1">
    <location>
        <begin position="97"/>
        <end position="110"/>
    </location>
</feature>
<name>A0A915KI83_ROMCU</name>
<dbReference type="InterPro" id="IPR051569">
    <property type="entry name" value="SHANK"/>
</dbReference>
<evidence type="ECO:0000259" key="2">
    <source>
        <dbReference type="PROSITE" id="PS50105"/>
    </source>
</evidence>
<dbReference type="WBParaSite" id="nRc.2.0.1.t38110-RA">
    <property type="protein sequence ID" value="nRc.2.0.1.t38110-RA"/>
    <property type="gene ID" value="nRc.2.0.1.g38110"/>
</dbReference>
<feature type="compositionally biased region" description="Polar residues" evidence="1">
    <location>
        <begin position="259"/>
        <end position="268"/>
    </location>
</feature>
<proteinExistence type="predicted"/>
<dbReference type="GO" id="GO:0030160">
    <property type="term" value="F:synaptic receptor adaptor activity"/>
    <property type="evidence" value="ECO:0007669"/>
    <property type="project" value="TreeGrafter"/>
</dbReference>
<feature type="compositionally biased region" description="Basic and acidic residues" evidence="1">
    <location>
        <begin position="44"/>
        <end position="63"/>
    </location>
</feature>
<organism evidence="3 4">
    <name type="scientific">Romanomermis culicivorax</name>
    <name type="common">Nematode worm</name>
    <dbReference type="NCBI Taxonomy" id="13658"/>
    <lineage>
        <taxon>Eukaryota</taxon>
        <taxon>Metazoa</taxon>
        <taxon>Ecdysozoa</taxon>
        <taxon>Nematoda</taxon>
        <taxon>Enoplea</taxon>
        <taxon>Dorylaimia</taxon>
        <taxon>Mermithida</taxon>
        <taxon>Mermithoidea</taxon>
        <taxon>Mermithidae</taxon>
        <taxon>Romanomermis</taxon>
    </lineage>
</organism>
<dbReference type="GO" id="GO:0014069">
    <property type="term" value="C:postsynaptic density"/>
    <property type="evidence" value="ECO:0007669"/>
    <property type="project" value="TreeGrafter"/>
</dbReference>
<keyword evidence="3" id="KW-1185">Reference proteome</keyword>
<feature type="compositionally biased region" description="Polar residues" evidence="1">
    <location>
        <begin position="180"/>
        <end position="198"/>
    </location>
</feature>
<sequence>MGEQSRHKQPSRIWILDPRSKVASVRNRAVNRRISAAELEILMDGEKRSVENEEKSPIPENRLKPQPNTQCKPVPSPKVYSSVAAMKRSSAPQPLKTGSTSTLSSSSSPSDQERLSTFESNSNLSLILDDEDNRENSRKKATVCPEENNRHTNKVRKLSLRPKTPPPPPPTCEKTEDDTSNISHVENSEATTSFNQNPFIKENSRNSHRSRQKLEPSTGDFATDLKNALAKRRQKMGESSGISTLQLSSTEHESDDNHSQASSLTLSPPSARGEDASTNPESDNQGQNAVTLDHAVSGSVAASSARDSGYTSSRNSLEKNDDIIVTSFSSKSSSLWAEKSVDRWTVEEVGFWLDSLYLSEYKRNFLRAEVDGARLLQFCRADFAKMGLTRIAHRLTIENALKSRKRFSPDASSRRL</sequence>
<dbReference type="PANTHER" id="PTHR24135">
    <property type="entry name" value="SH3 AND MULTIPLE ANKYRIN REPEAT DOMAINS PROTEIN"/>
    <property type="match status" value="1"/>
</dbReference>
<evidence type="ECO:0000313" key="3">
    <source>
        <dbReference type="Proteomes" id="UP000887565"/>
    </source>
</evidence>
<dbReference type="PANTHER" id="PTHR24135:SF28">
    <property type="entry name" value="LD13733P"/>
    <property type="match status" value="1"/>
</dbReference>
<feature type="compositionally biased region" description="Polar residues" evidence="1">
    <location>
        <begin position="276"/>
        <end position="287"/>
    </location>
</feature>
<feature type="compositionally biased region" description="Polar residues" evidence="1">
    <location>
        <begin position="240"/>
        <end position="249"/>
    </location>
</feature>
<protein>
    <submittedName>
        <fullName evidence="4">SAM domain-containing protein</fullName>
    </submittedName>
</protein>
<dbReference type="AlphaFoldDB" id="A0A915KI83"/>
<dbReference type="Pfam" id="PF00536">
    <property type="entry name" value="SAM_1"/>
    <property type="match status" value="1"/>
</dbReference>
<feature type="compositionally biased region" description="Basic residues" evidence="1">
    <location>
        <begin position="151"/>
        <end position="160"/>
    </location>
</feature>
<dbReference type="SUPFAM" id="SSF47769">
    <property type="entry name" value="SAM/Pointed domain"/>
    <property type="match status" value="1"/>
</dbReference>
<feature type="region of interest" description="Disordered" evidence="1">
    <location>
        <begin position="42"/>
        <end position="287"/>
    </location>
</feature>
<dbReference type="PROSITE" id="PS50105">
    <property type="entry name" value="SAM_DOMAIN"/>
    <property type="match status" value="1"/>
</dbReference>
<dbReference type="GO" id="GO:0035255">
    <property type="term" value="F:ionotropic glutamate receptor binding"/>
    <property type="evidence" value="ECO:0007669"/>
    <property type="project" value="TreeGrafter"/>
</dbReference>
<dbReference type="Gene3D" id="1.10.150.50">
    <property type="entry name" value="Transcription Factor, Ets-1"/>
    <property type="match status" value="1"/>
</dbReference>